<dbReference type="InterPro" id="IPR017439">
    <property type="entry name" value="Amidohydrolase"/>
</dbReference>
<dbReference type="FunFam" id="3.30.70.360:FF:000001">
    <property type="entry name" value="N-acetyldiaminopimelate deacetylase"/>
    <property type="match status" value="1"/>
</dbReference>
<dbReference type="GO" id="GO:0050118">
    <property type="term" value="F:N-acetyldiaminopimelate deacetylase activity"/>
    <property type="evidence" value="ECO:0007669"/>
    <property type="project" value="UniProtKB-ARBA"/>
</dbReference>
<feature type="binding site" evidence="2">
    <location>
        <position position="146"/>
    </location>
    <ligand>
        <name>Mn(2+)</name>
        <dbReference type="ChEBI" id="CHEBI:29035"/>
        <label>2</label>
    </ligand>
</feature>
<dbReference type="AlphaFoldDB" id="A0A8E6BA52"/>
<feature type="binding site" evidence="2">
    <location>
        <position position="148"/>
    </location>
    <ligand>
        <name>Mn(2+)</name>
        <dbReference type="ChEBI" id="CHEBI:29035"/>
        <label>2</label>
    </ligand>
</feature>
<dbReference type="EMBL" id="CP074694">
    <property type="protein sequence ID" value="QVL34707.1"/>
    <property type="molecule type" value="Genomic_DNA"/>
</dbReference>
<proteinExistence type="predicted"/>
<dbReference type="Proteomes" id="UP000676194">
    <property type="component" value="Chromosome"/>
</dbReference>
<sequence>MNRCLFALSAFLFTVGVLAAQSPNQLATPALDVKQAINQIEPLLEKEFSSLKELYIDLHKNPELSLQEVRTSAKMARELRSLGFEVTEKVGQTGVVGVLKNGTGPTLLIRTDMDALPVIEKTGLPYASKVQVRDKTDRVVGVMHACGHDMHMTCWTGTARTLVALKDKWQGTLVLIAQPAEEIGMGARIMLEDGLYKKFPKPDYCLALHVNAQTEVGTIQFSDGLAMANVDTMEITIYGKGGHGAAPHTTVDPIVLAARVILDLQTIVSRETDPLDPAVVTVGSIHGGTKSNIIPNEVKLQLTIRSTKDSTRKNILDSIERITKAAAIGARAPEPKIDLIPTEFTPALINDSKLTQKTVKLFGEAFGESKIQTRLPVMGGEDFSRYGQKGEIPIFMFFLGTIDKDRFADSKKAGGKPLPSTHNDGYFPTPDLSIRTGVKALTLAALNLIGKK</sequence>
<dbReference type="InterPro" id="IPR036264">
    <property type="entry name" value="Bact_exopeptidase_dim_dom"/>
</dbReference>
<gene>
    <name evidence="5" type="ORF">KIH39_12600</name>
</gene>
<dbReference type="InterPro" id="IPR011650">
    <property type="entry name" value="Peptidase_M20_dimer"/>
</dbReference>
<dbReference type="GO" id="GO:0046872">
    <property type="term" value="F:metal ion binding"/>
    <property type="evidence" value="ECO:0007669"/>
    <property type="project" value="UniProtKB-KW"/>
</dbReference>
<keyword evidence="6" id="KW-1185">Reference proteome</keyword>
<keyword evidence="3" id="KW-0732">Signal</keyword>
<dbReference type="Gene3D" id="3.30.70.360">
    <property type="match status" value="1"/>
</dbReference>
<dbReference type="RefSeq" id="WP_213499960.1">
    <property type="nucleotide sequence ID" value="NZ_CP074694.1"/>
</dbReference>
<feature type="binding site" evidence="2">
    <location>
        <position position="209"/>
    </location>
    <ligand>
        <name>Mn(2+)</name>
        <dbReference type="ChEBI" id="CHEBI:29035"/>
        <label>2</label>
    </ligand>
</feature>
<dbReference type="NCBIfam" id="TIGR01891">
    <property type="entry name" value="amidohydrolases"/>
    <property type="match status" value="1"/>
</dbReference>
<dbReference type="KEGG" id="tsph:KIH39_12600"/>
<reference evidence="5" key="1">
    <citation type="submission" date="2021-05" db="EMBL/GenBank/DDBJ databases">
        <title>Complete genome sequence of the cellulolytic planctomycete Telmatocola sphagniphila SP2T and characterization of the first cellulase from planctomycetes.</title>
        <authorList>
            <person name="Rakitin A.L."/>
            <person name="Beletsky A.V."/>
            <person name="Naumoff D.G."/>
            <person name="Kulichevskaya I.S."/>
            <person name="Mardanov A.V."/>
            <person name="Ravin N.V."/>
            <person name="Dedysh S.N."/>
        </authorList>
    </citation>
    <scope>NUCLEOTIDE SEQUENCE</scope>
    <source>
        <strain evidence="5">SP2T</strain>
    </source>
</reference>
<dbReference type="PANTHER" id="PTHR11014:SF63">
    <property type="entry name" value="METALLOPEPTIDASE, PUTATIVE (AFU_ORTHOLOGUE AFUA_6G09600)-RELATED"/>
    <property type="match status" value="1"/>
</dbReference>
<evidence type="ECO:0000256" key="2">
    <source>
        <dbReference type="PIRSR" id="PIRSR005962-1"/>
    </source>
</evidence>
<organism evidence="5 6">
    <name type="scientific">Telmatocola sphagniphila</name>
    <dbReference type="NCBI Taxonomy" id="1123043"/>
    <lineage>
        <taxon>Bacteria</taxon>
        <taxon>Pseudomonadati</taxon>
        <taxon>Planctomycetota</taxon>
        <taxon>Planctomycetia</taxon>
        <taxon>Gemmatales</taxon>
        <taxon>Gemmataceae</taxon>
    </lineage>
</organism>
<keyword evidence="1" id="KW-0378">Hydrolase</keyword>
<feature type="binding site" evidence="2">
    <location>
        <position position="422"/>
    </location>
    <ligand>
        <name>Mn(2+)</name>
        <dbReference type="ChEBI" id="CHEBI:29035"/>
        <label>2</label>
    </ligand>
</feature>
<evidence type="ECO:0000256" key="3">
    <source>
        <dbReference type="SAM" id="SignalP"/>
    </source>
</evidence>
<feature type="domain" description="Peptidase M20 dimerisation" evidence="4">
    <location>
        <begin position="230"/>
        <end position="327"/>
    </location>
</feature>
<dbReference type="PANTHER" id="PTHR11014">
    <property type="entry name" value="PEPTIDASE M20 FAMILY MEMBER"/>
    <property type="match status" value="1"/>
</dbReference>
<dbReference type="Pfam" id="PF07687">
    <property type="entry name" value="M20_dimer"/>
    <property type="match status" value="1"/>
</dbReference>
<evidence type="ECO:0000313" key="5">
    <source>
        <dbReference type="EMBL" id="QVL34707.1"/>
    </source>
</evidence>
<dbReference type="SUPFAM" id="SSF53187">
    <property type="entry name" value="Zn-dependent exopeptidases"/>
    <property type="match status" value="1"/>
</dbReference>
<dbReference type="Pfam" id="PF01546">
    <property type="entry name" value="Peptidase_M20"/>
    <property type="match status" value="1"/>
</dbReference>
<feature type="binding site" evidence="2">
    <location>
        <position position="182"/>
    </location>
    <ligand>
        <name>Mn(2+)</name>
        <dbReference type="ChEBI" id="CHEBI:29035"/>
        <label>2</label>
    </ligand>
</feature>
<keyword evidence="2" id="KW-0479">Metal-binding</keyword>
<dbReference type="Gene3D" id="3.40.630.10">
    <property type="entry name" value="Zn peptidases"/>
    <property type="match status" value="1"/>
</dbReference>
<feature type="chain" id="PRO_5034167253" evidence="3">
    <location>
        <begin position="20"/>
        <end position="452"/>
    </location>
</feature>
<dbReference type="PIRSF" id="PIRSF005962">
    <property type="entry name" value="Pept_M20D_amidohydro"/>
    <property type="match status" value="1"/>
</dbReference>
<dbReference type="SUPFAM" id="SSF55031">
    <property type="entry name" value="Bacterial exopeptidase dimerisation domain"/>
    <property type="match status" value="1"/>
</dbReference>
<keyword evidence="2" id="KW-0464">Manganese</keyword>
<name>A0A8E6BA52_9BACT</name>
<dbReference type="InterPro" id="IPR002933">
    <property type="entry name" value="Peptidase_M20"/>
</dbReference>
<evidence type="ECO:0000256" key="1">
    <source>
        <dbReference type="ARBA" id="ARBA00022801"/>
    </source>
</evidence>
<accession>A0A8E6BA52</accession>
<comment type="cofactor">
    <cofactor evidence="2">
        <name>Mn(2+)</name>
        <dbReference type="ChEBI" id="CHEBI:29035"/>
    </cofactor>
    <text evidence="2">The Mn(2+) ion enhances activity.</text>
</comment>
<evidence type="ECO:0000313" key="6">
    <source>
        <dbReference type="Proteomes" id="UP000676194"/>
    </source>
</evidence>
<evidence type="ECO:0000259" key="4">
    <source>
        <dbReference type="Pfam" id="PF07687"/>
    </source>
</evidence>
<feature type="signal peptide" evidence="3">
    <location>
        <begin position="1"/>
        <end position="19"/>
    </location>
</feature>
<protein>
    <submittedName>
        <fullName evidence="5">Amidohydrolase</fullName>
    </submittedName>
</protein>
<dbReference type="GO" id="GO:0019877">
    <property type="term" value="P:diaminopimelate biosynthetic process"/>
    <property type="evidence" value="ECO:0007669"/>
    <property type="project" value="UniProtKB-ARBA"/>
</dbReference>